<gene>
    <name evidence="2" type="ORF">NP233_g1281</name>
</gene>
<keyword evidence="3" id="KW-1185">Reference proteome</keyword>
<accession>A0AAD5W064</accession>
<evidence type="ECO:0000256" key="1">
    <source>
        <dbReference type="SAM" id="MobiDB-lite"/>
    </source>
</evidence>
<organism evidence="2 3">
    <name type="scientific">Leucocoprinus birnbaumii</name>
    <dbReference type="NCBI Taxonomy" id="56174"/>
    <lineage>
        <taxon>Eukaryota</taxon>
        <taxon>Fungi</taxon>
        <taxon>Dikarya</taxon>
        <taxon>Basidiomycota</taxon>
        <taxon>Agaricomycotina</taxon>
        <taxon>Agaricomycetes</taxon>
        <taxon>Agaricomycetidae</taxon>
        <taxon>Agaricales</taxon>
        <taxon>Agaricineae</taxon>
        <taxon>Agaricaceae</taxon>
        <taxon>Leucocoprinus</taxon>
    </lineage>
</organism>
<protein>
    <submittedName>
        <fullName evidence="2">Uncharacterized protein</fullName>
    </submittedName>
</protein>
<proteinExistence type="predicted"/>
<comment type="caution">
    <text evidence="2">The sequence shown here is derived from an EMBL/GenBank/DDBJ whole genome shotgun (WGS) entry which is preliminary data.</text>
</comment>
<feature type="compositionally biased region" description="Basic residues" evidence="1">
    <location>
        <begin position="30"/>
        <end position="41"/>
    </location>
</feature>
<feature type="region of interest" description="Disordered" evidence="1">
    <location>
        <begin position="24"/>
        <end position="51"/>
    </location>
</feature>
<sequence length="410" mass="46290">MVRRLLPRLARIIQAHQDTHQVFPFDISKYRPRRPKSRHKPPSPNPSFDPAQHAQSILLDTENPIATPGSYVQHKSLPPRVFVPPNAQQCEGEHDRPRQMTDEERQWWSSPYLRMLATPPRKCALSGHLLPSAFLLRLAALRMDNNQVLAGNAPIPSLVAPDGLQHPQFTARRSNRSISIVCSRQAISFCVEQNRVGPLPSFACIPPNLADQISHLLRLRVLQELEIIFAQLRAKPKSDILANPPIRRLSKAEWSDIQENRRIPWQDAVAIVNAPPIPNSIEPNMSPLPLPLDPDMKGSAAHPVSTLYPVSRDSRLPSNFQYRDVLPATKIPLYNSLGLFPHAAQRAAFYQLLSWANSRYDAARGKQDSSPESDAYLLSSNSEVVKLADMPSLAIAMWRVYMYERDIVRD</sequence>
<evidence type="ECO:0000313" key="3">
    <source>
        <dbReference type="Proteomes" id="UP001213000"/>
    </source>
</evidence>
<dbReference type="AlphaFoldDB" id="A0AAD5W064"/>
<dbReference type="Proteomes" id="UP001213000">
    <property type="component" value="Unassembled WGS sequence"/>
</dbReference>
<name>A0AAD5W064_9AGAR</name>
<reference evidence="2" key="1">
    <citation type="submission" date="2022-07" db="EMBL/GenBank/DDBJ databases">
        <title>Genome Sequence of Leucocoprinus birnbaumii.</title>
        <authorList>
            <person name="Buettner E."/>
        </authorList>
    </citation>
    <scope>NUCLEOTIDE SEQUENCE</scope>
    <source>
        <strain evidence="2">VT141</strain>
    </source>
</reference>
<evidence type="ECO:0000313" key="2">
    <source>
        <dbReference type="EMBL" id="KAJ3575149.1"/>
    </source>
</evidence>
<dbReference type="EMBL" id="JANIEX010000045">
    <property type="protein sequence ID" value="KAJ3575149.1"/>
    <property type="molecule type" value="Genomic_DNA"/>
</dbReference>